<proteinExistence type="predicted"/>
<sequence>MAETLPAPEDRGTLVVADRALTRIARAAAGAVEGSVRTSRPRAGLGQAVDTVLNRAYPTAACTRAGNRVRLDVQVAARWPTPAPALADRVRTSVVAELSRLAAVVVDACDVTVAEYVRQAPDMRRVQ</sequence>
<comment type="caution">
    <text evidence="1">The sequence shown here is derived from an EMBL/GenBank/DDBJ whole genome shotgun (WGS) entry which is preliminary data.</text>
</comment>
<dbReference type="OrthoDB" id="5197468at2"/>
<name>A0A2T0R149_9ACTN</name>
<dbReference type="Proteomes" id="UP000238083">
    <property type="component" value="Unassembled WGS sequence"/>
</dbReference>
<dbReference type="AlphaFoldDB" id="A0A2T0R149"/>
<reference evidence="1 2" key="1">
    <citation type="submission" date="2018-03" db="EMBL/GenBank/DDBJ databases">
        <title>Genomic Encyclopedia of Archaeal and Bacterial Type Strains, Phase II (KMG-II): from individual species to whole genera.</title>
        <authorList>
            <person name="Goeker M."/>
        </authorList>
    </citation>
    <scope>NUCLEOTIDE SEQUENCE [LARGE SCALE GENOMIC DNA]</scope>
    <source>
        <strain evidence="1 2">DSM 19711</strain>
    </source>
</reference>
<dbReference type="RefSeq" id="WP_106212982.1">
    <property type="nucleotide sequence ID" value="NZ_PVZF01000009.1"/>
</dbReference>
<organism evidence="1 2">
    <name type="scientific">Kineococcus rhizosphaerae</name>
    <dbReference type="NCBI Taxonomy" id="559628"/>
    <lineage>
        <taxon>Bacteria</taxon>
        <taxon>Bacillati</taxon>
        <taxon>Actinomycetota</taxon>
        <taxon>Actinomycetes</taxon>
        <taxon>Kineosporiales</taxon>
        <taxon>Kineosporiaceae</taxon>
        <taxon>Kineococcus</taxon>
    </lineage>
</organism>
<gene>
    <name evidence="1" type="ORF">CLV37_109224</name>
</gene>
<keyword evidence="2" id="KW-1185">Reference proteome</keyword>
<dbReference type="EMBL" id="PVZF01000009">
    <property type="protein sequence ID" value="PRY13033.1"/>
    <property type="molecule type" value="Genomic_DNA"/>
</dbReference>
<accession>A0A2T0R149</accession>
<protein>
    <submittedName>
        <fullName evidence="1">Putative alkaline shock family protein YloU</fullName>
    </submittedName>
</protein>
<evidence type="ECO:0000313" key="1">
    <source>
        <dbReference type="EMBL" id="PRY13033.1"/>
    </source>
</evidence>
<evidence type="ECO:0000313" key="2">
    <source>
        <dbReference type="Proteomes" id="UP000238083"/>
    </source>
</evidence>